<dbReference type="CDD" id="cd02440">
    <property type="entry name" value="AdoMet_MTases"/>
    <property type="match status" value="1"/>
</dbReference>
<evidence type="ECO:0000313" key="2">
    <source>
        <dbReference type="Proteomes" id="UP001589750"/>
    </source>
</evidence>
<comment type="caution">
    <text evidence="1">The sequence shown here is derived from an EMBL/GenBank/DDBJ whole genome shotgun (WGS) entry which is preliminary data.</text>
</comment>
<keyword evidence="1" id="KW-0808">Transferase</keyword>
<protein>
    <submittedName>
        <fullName evidence="1">Class I SAM-dependent DNA methyltransferase</fullName>
    </submittedName>
</protein>
<dbReference type="InterPro" id="IPR008715">
    <property type="entry name" value="SAM-MeTfrase_NodS-like"/>
</dbReference>
<dbReference type="RefSeq" id="WP_211351216.1">
    <property type="nucleotide sequence ID" value="NZ_JBHMDG010000022.1"/>
</dbReference>
<dbReference type="Gene3D" id="3.40.50.150">
    <property type="entry name" value="Vaccinia Virus protein VP39"/>
    <property type="match status" value="1"/>
</dbReference>
<accession>A0ABV5KCT3</accession>
<dbReference type="InterPro" id="IPR029063">
    <property type="entry name" value="SAM-dependent_MTases_sf"/>
</dbReference>
<dbReference type="GO" id="GO:0008168">
    <property type="term" value="F:methyltransferase activity"/>
    <property type="evidence" value="ECO:0007669"/>
    <property type="project" value="UniProtKB-KW"/>
</dbReference>
<dbReference type="PANTHER" id="PTHR43861">
    <property type="entry name" value="TRANS-ACONITATE 2-METHYLTRANSFERASE-RELATED"/>
    <property type="match status" value="1"/>
</dbReference>
<organism evidence="1 2">
    <name type="scientific">Nocardioides plantarum</name>
    <dbReference type="NCBI Taxonomy" id="29299"/>
    <lineage>
        <taxon>Bacteria</taxon>
        <taxon>Bacillati</taxon>
        <taxon>Actinomycetota</taxon>
        <taxon>Actinomycetes</taxon>
        <taxon>Propionibacteriales</taxon>
        <taxon>Nocardioidaceae</taxon>
        <taxon>Nocardioides</taxon>
    </lineage>
</organism>
<dbReference type="Proteomes" id="UP001589750">
    <property type="component" value="Unassembled WGS sequence"/>
</dbReference>
<name>A0ABV5KCT3_9ACTN</name>
<evidence type="ECO:0000313" key="1">
    <source>
        <dbReference type="EMBL" id="MFB9314549.1"/>
    </source>
</evidence>
<reference evidence="1 2" key="1">
    <citation type="submission" date="2024-09" db="EMBL/GenBank/DDBJ databases">
        <authorList>
            <person name="Sun Q."/>
            <person name="Mori K."/>
        </authorList>
    </citation>
    <scope>NUCLEOTIDE SEQUENCE [LARGE SCALE GENOMIC DNA]</scope>
    <source>
        <strain evidence="1 2">JCM 9626</strain>
    </source>
</reference>
<keyword evidence="1" id="KW-0489">Methyltransferase</keyword>
<proteinExistence type="predicted"/>
<keyword evidence="2" id="KW-1185">Reference proteome</keyword>
<dbReference type="GO" id="GO:0032259">
    <property type="term" value="P:methylation"/>
    <property type="evidence" value="ECO:0007669"/>
    <property type="project" value="UniProtKB-KW"/>
</dbReference>
<sequence length="237" mass="25636">MTKQAAIATHRSQVAPLSPAPGDETLLSPAFLEHFAAPYEIFWEGAASDGALDQLHEAAADPWGVDRRWYERRKRDLLLAMLPRERFRRTIEVGSSTGALAAVLAERSDDLVALDASPTAVAAARERLPRADVRLAAVPDEWPEGEADLVVVSEVGYFLSPLALEGLATRILSTLTPDGVVVLCHWRHPVVGWPLDGATVHATLRSAGLPPVVAEYADRDVELLVLADPGLLPDPHE</sequence>
<dbReference type="Pfam" id="PF05401">
    <property type="entry name" value="NodS"/>
    <property type="match status" value="1"/>
</dbReference>
<dbReference type="SUPFAM" id="SSF53335">
    <property type="entry name" value="S-adenosyl-L-methionine-dependent methyltransferases"/>
    <property type="match status" value="1"/>
</dbReference>
<dbReference type="EMBL" id="JBHMDG010000022">
    <property type="protein sequence ID" value="MFB9314549.1"/>
    <property type="molecule type" value="Genomic_DNA"/>
</dbReference>
<gene>
    <name evidence="1" type="ORF">ACFFRI_15945</name>
</gene>
<dbReference type="PANTHER" id="PTHR43861:SF2">
    <property type="entry name" value="CARBOXY-S-ADENOSYL-L-METHIONINE SYNTHASE"/>
    <property type="match status" value="1"/>
</dbReference>